<dbReference type="SUPFAM" id="SSF82714">
    <property type="entry name" value="Multidrug efflux transporter AcrB TolC docking domain, DN and DC subdomains"/>
    <property type="match status" value="2"/>
</dbReference>
<feature type="transmembrane region" description="Helical" evidence="1">
    <location>
        <begin position="463"/>
        <end position="482"/>
    </location>
</feature>
<evidence type="ECO:0000313" key="2">
    <source>
        <dbReference type="EMBL" id="RJP22318.1"/>
    </source>
</evidence>
<gene>
    <name evidence="2" type="ORF">C4520_08400</name>
</gene>
<accession>A0A3A4NP05</accession>
<dbReference type="Gene3D" id="3.30.2090.10">
    <property type="entry name" value="Multidrug efflux transporter AcrB TolC docking domain, DN and DC subdomains"/>
    <property type="match status" value="2"/>
</dbReference>
<keyword evidence="1" id="KW-1133">Transmembrane helix</keyword>
<keyword evidence="1" id="KW-0472">Membrane</keyword>
<dbReference type="EMBL" id="QZKU01000059">
    <property type="protein sequence ID" value="RJP22318.1"/>
    <property type="molecule type" value="Genomic_DNA"/>
</dbReference>
<comment type="caution">
    <text evidence="2">The sequence shown here is derived from an EMBL/GenBank/DDBJ whole genome shotgun (WGS) entry which is preliminary data.</text>
</comment>
<dbReference type="Pfam" id="PF00873">
    <property type="entry name" value="ACR_tran"/>
    <property type="match status" value="1"/>
</dbReference>
<keyword evidence="1" id="KW-0812">Transmembrane</keyword>
<dbReference type="GO" id="GO:0005886">
    <property type="term" value="C:plasma membrane"/>
    <property type="evidence" value="ECO:0007669"/>
    <property type="project" value="TreeGrafter"/>
</dbReference>
<dbReference type="InterPro" id="IPR001036">
    <property type="entry name" value="Acrflvin-R"/>
</dbReference>
<dbReference type="AlphaFoldDB" id="A0A3A4NP05"/>
<feature type="transmembrane region" description="Helical" evidence="1">
    <location>
        <begin position="383"/>
        <end position="407"/>
    </location>
</feature>
<dbReference type="PRINTS" id="PR00702">
    <property type="entry name" value="ACRIFLAVINRP"/>
</dbReference>
<feature type="transmembrane region" description="Helical" evidence="1">
    <location>
        <begin position="335"/>
        <end position="352"/>
    </location>
</feature>
<dbReference type="SUPFAM" id="SSF82866">
    <property type="entry name" value="Multidrug efflux transporter AcrB transmembrane domain"/>
    <property type="match status" value="2"/>
</dbReference>
<name>A0A3A4NP05_ABYX5</name>
<feature type="transmembrane region" description="Helical" evidence="1">
    <location>
        <begin position="879"/>
        <end position="903"/>
    </location>
</feature>
<feature type="transmembrane region" description="Helical" evidence="1">
    <location>
        <begin position="993"/>
        <end position="1019"/>
    </location>
</feature>
<dbReference type="SUPFAM" id="SSF82693">
    <property type="entry name" value="Multidrug efflux transporter AcrB pore domain, PN1, PN2, PC1 and PC2 subdomains"/>
    <property type="match status" value="3"/>
</dbReference>
<dbReference type="PANTHER" id="PTHR32063">
    <property type="match status" value="1"/>
</dbReference>
<evidence type="ECO:0000313" key="3">
    <source>
        <dbReference type="Proteomes" id="UP000265882"/>
    </source>
</evidence>
<reference evidence="2 3" key="1">
    <citation type="journal article" date="2017" name="ISME J.">
        <title>Energy and carbon metabolisms in a deep terrestrial subsurface fluid microbial community.</title>
        <authorList>
            <person name="Momper L."/>
            <person name="Jungbluth S.P."/>
            <person name="Lee M.D."/>
            <person name="Amend J.P."/>
        </authorList>
    </citation>
    <scope>NUCLEOTIDE SEQUENCE [LARGE SCALE GENOMIC DNA]</scope>
    <source>
        <strain evidence="2">SURF_5</strain>
    </source>
</reference>
<evidence type="ECO:0000256" key="1">
    <source>
        <dbReference type="SAM" id="Phobius"/>
    </source>
</evidence>
<feature type="transmembrane region" description="Helical" evidence="1">
    <location>
        <begin position="12"/>
        <end position="30"/>
    </location>
</feature>
<dbReference type="Gene3D" id="3.30.70.1320">
    <property type="entry name" value="Multidrug efflux transporter AcrB pore domain like"/>
    <property type="match status" value="1"/>
</dbReference>
<dbReference type="InterPro" id="IPR027463">
    <property type="entry name" value="AcrB_DN_DC_subdom"/>
</dbReference>
<feature type="transmembrane region" description="Helical" evidence="1">
    <location>
        <begin position="357"/>
        <end position="377"/>
    </location>
</feature>
<dbReference type="Gene3D" id="1.20.1640.10">
    <property type="entry name" value="Multidrug efflux transporter AcrB transmembrane domain"/>
    <property type="match status" value="2"/>
</dbReference>
<organism evidence="2 3">
    <name type="scientific">Abyssobacteria bacterium (strain SURF_5)</name>
    <dbReference type="NCBI Taxonomy" id="2093360"/>
    <lineage>
        <taxon>Bacteria</taxon>
        <taxon>Pseudomonadati</taxon>
        <taxon>Candidatus Hydrogenedentota</taxon>
        <taxon>Candidatus Abyssobacteria</taxon>
    </lineage>
</organism>
<feature type="transmembrane region" description="Helical" evidence="1">
    <location>
        <begin position="952"/>
        <end position="973"/>
    </location>
</feature>
<proteinExistence type="predicted"/>
<dbReference type="PANTHER" id="PTHR32063:SF24">
    <property type="entry name" value="CATION EFFLUX SYSTEM (ACRB_ACRD_ACRF FAMILY)"/>
    <property type="match status" value="1"/>
</dbReference>
<dbReference type="Proteomes" id="UP000265882">
    <property type="component" value="Unassembled WGS sequence"/>
</dbReference>
<feature type="transmembrane region" description="Helical" evidence="1">
    <location>
        <begin position="850"/>
        <end position="867"/>
    </location>
</feature>
<dbReference type="Gene3D" id="3.30.70.1440">
    <property type="entry name" value="Multidrug efflux transporter AcrB pore domain"/>
    <property type="match status" value="1"/>
</dbReference>
<feature type="transmembrane region" description="Helical" evidence="1">
    <location>
        <begin position="427"/>
        <end position="451"/>
    </location>
</feature>
<sequence>MNITNIAIQKRTTIFVLIAMILISGLYFYITLPRESTPDIPVPYIIVTTTYTGVSPADMENTVTVPIEKKLKGLHDVEEIRSVSAEGISTISIEFLPEVDIDDALQKVRDKVDQAQADLPEDADDPIITEVSFSDFPIMIVNVSGDVGLVRLKAVADELEERIEAVPGVLDASVIGGLEREIRIEPDPERLAAYEIPLGELLALIGSENENVAAGNIDLPEAKFQVRVPGEFQDPKEAQNLILMVRDGNPIYLTDVAQIRDTFKDSESYSRINGRESVAISIQKRTGENALRITKQIKHILSEDRSQVPHGIDLTVSMDESKYVLMMVSDLENNILSGLVLVLAIIFISMGLRNAFFVALAIPLSMLISFIVLRVFGMTLNNVVLFSLILALGMLVDNAIVIVENCYRHMQEGKGRLEAAREGTTEVALPVIVSTVTTLCAFLPMLFWPGIMGEFMSYLPKTLIITLSASLFVALVINPVFASRFMKVRKLRDVKRLKKEGGLLTYYSRFLNFSLDRPGMLLIICGLVLLATVVGYRKFGHGIQFFPDADPDRAMVYIRGPEGTSLNKSDEITRVIEQKLAKYEDIENYVANVGSRPGGFFGGGSSGSHVARISIDFKEAEDRRESSRWVLQQIRQDMKGIAGAEIQVEEERHGPPQDPPINIEISGEEFDVLAGISQDVKRHIQNVPGLVDLKDDYEQARPELRFQVDRQRAALLDVDTVTIANYVKAAVMGRKVGNFRQGEDEYDITVRLAPQDRDNLQKVLRLNVPGPRGEPIPLSSLARVDYAGGLGSITRIDQKRVITLDSEVEGRLPNDALADVKRILSSYQTPVGYGIAFTGQDTQQKEASDFLIKAFVVALFLILLVLITQFNSLILPSIIMVSVILSLAGVLIGLLVVGIPFGIVMTGIGVISLAGVVVNNAIVLIDYVQLLRARGLARRDALVQAGIVRLRPVLLTAVTTILGLIPMATGISFNFREFRLVLESESSQWWGPMAIAVIFGLAFATLLTLVVVPTMYELLDSLVERMRTKTSEPVEQVVDSN</sequence>
<dbReference type="GO" id="GO:0042910">
    <property type="term" value="F:xenobiotic transmembrane transporter activity"/>
    <property type="evidence" value="ECO:0007669"/>
    <property type="project" value="TreeGrafter"/>
</dbReference>
<dbReference type="Gene3D" id="3.30.70.1430">
    <property type="entry name" value="Multidrug efflux transporter AcrB pore domain"/>
    <property type="match status" value="2"/>
</dbReference>
<feature type="transmembrane region" description="Helical" evidence="1">
    <location>
        <begin position="519"/>
        <end position="536"/>
    </location>
</feature>
<protein>
    <submittedName>
        <fullName evidence="2">Efflux RND transporter permease subunit</fullName>
    </submittedName>
</protein>
<feature type="transmembrane region" description="Helical" evidence="1">
    <location>
        <begin position="909"/>
        <end position="931"/>
    </location>
</feature>